<sequence>MSILDVLPSLRAAAPVRFDPELWPPTTECVHGAMRVGGMDLEEVVDTLGVAVLRSGASPAVTVTRVLAVSGSTVLVDGGSGRTPIAAAAVSNRHPVGLTALFDIVSARTPLGATTLPGDIRAGDVLAMVGCGGAAVLGLADVDAGPTREVLLRTA</sequence>
<dbReference type="AlphaFoldDB" id="A0A917FZP7"/>
<dbReference type="Proteomes" id="UP000654257">
    <property type="component" value="Unassembled WGS sequence"/>
</dbReference>
<evidence type="ECO:0000313" key="1">
    <source>
        <dbReference type="EMBL" id="GGG15623.1"/>
    </source>
</evidence>
<protein>
    <submittedName>
        <fullName evidence="1">Uncharacterized protein</fullName>
    </submittedName>
</protein>
<comment type="caution">
    <text evidence="1">The sequence shown here is derived from an EMBL/GenBank/DDBJ whole genome shotgun (WGS) entry which is preliminary data.</text>
</comment>
<evidence type="ECO:0000313" key="2">
    <source>
        <dbReference type="Proteomes" id="UP000654257"/>
    </source>
</evidence>
<reference evidence="1" key="2">
    <citation type="submission" date="2020-09" db="EMBL/GenBank/DDBJ databases">
        <authorList>
            <person name="Sun Q."/>
            <person name="Sedlacek I."/>
        </authorList>
    </citation>
    <scope>NUCLEOTIDE SEQUENCE</scope>
    <source>
        <strain evidence="1">CCM 7905</strain>
    </source>
</reference>
<gene>
    <name evidence="1" type="ORF">GCM10007304_32160</name>
</gene>
<dbReference type="EMBL" id="BMCU01000003">
    <property type="protein sequence ID" value="GGG15623.1"/>
    <property type="molecule type" value="Genomic_DNA"/>
</dbReference>
<organism evidence="1 2">
    <name type="scientific">Rhodococcoides trifolii</name>
    <dbReference type="NCBI Taxonomy" id="908250"/>
    <lineage>
        <taxon>Bacteria</taxon>
        <taxon>Bacillati</taxon>
        <taxon>Actinomycetota</taxon>
        <taxon>Actinomycetes</taxon>
        <taxon>Mycobacteriales</taxon>
        <taxon>Nocardiaceae</taxon>
        <taxon>Rhodococcoides</taxon>
    </lineage>
</organism>
<reference evidence="1" key="1">
    <citation type="journal article" date="2014" name="Int. J. Syst. Evol. Microbiol.">
        <title>Complete genome sequence of Corynebacterium casei LMG S-19264T (=DSM 44701T), isolated from a smear-ripened cheese.</title>
        <authorList>
            <consortium name="US DOE Joint Genome Institute (JGI-PGF)"/>
            <person name="Walter F."/>
            <person name="Albersmeier A."/>
            <person name="Kalinowski J."/>
            <person name="Ruckert C."/>
        </authorList>
    </citation>
    <scope>NUCLEOTIDE SEQUENCE</scope>
    <source>
        <strain evidence="1">CCM 7905</strain>
    </source>
</reference>
<name>A0A917FZP7_9NOCA</name>
<dbReference type="RefSeq" id="WP_188545835.1">
    <property type="nucleotide sequence ID" value="NZ_BMCU01000003.1"/>
</dbReference>
<accession>A0A917FZP7</accession>
<keyword evidence="2" id="KW-1185">Reference proteome</keyword>
<proteinExistence type="predicted"/>